<dbReference type="PROSITE" id="PS51195">
    <property type="entry name" value="Q_MOTIF"/>
    <property type="match status" value="1"/>
</dbReference>
<dbReference type="InterPro" id="IPR001650">
    <property type="entry name" value="Helicase_C-like"/>
</dbReference>
<evidence type="ECO:0000256" key="3">
    <source>
        <dbReference type="ARBA" id="ARBA00022806"/>
    </source>
</evidence>
<dbReference type="GO" id="GO:0005829">
    <property type="term" value="C:cytosol"/>
    <property type="evidence" value="ECO:0007669"/>
    <property type="project" value="TreeGrafter"/>
</dbReference>
<dbReference type="Pfam" id="PF00271">
    <property type="entry name" value="Helicase_C"/>
    <property type="match status" value="1"/>
</dbReference>
<evidence type="ECO:0000256" key="2">
    <source>
        <dbReference type="ARBA" id="ARBA00022801"/>
    </source>
</evidence>
<dbReference type="PANTHER" id="PTHR47959">
    <property type="entry name" value="ATP-DEPENDENT RNA HELICASE RHLE-RELATED"/>
    <property type="match status" value="1"/>
</dbReference>
<feature type="compositionally biased region" description="Basic residues" evidence="6">
    <location>
        <begin position="563"/>
        <end position="574"/>
    </location>
</feature>
<feature type="compositionally biased region" description="Low complexity" evidence="6">
    <location>
        <begin position="522"/>
        <end position="531"/>
    </location>
</feature>
<feature type="compositionally biased region" description="Polar residues" evidence="6">
    <location>
        <begin position="547"/>
        <end position="557"/>
    </location>
</feature>
<keyword evidence="4" id="KW-0067">ATP-binding</keyword>
<dbReference type="PANTHER" id="PTHR47959:SF13">
    <property type="entry name" value="ATP-DEPENDENT RNA HELICASE RHLE"/>
    <property type="match status" value="1"/>
</dbReference>
<feature type="short sequence motif" description="Q motif" evidence="5">
    <location>
        <begin position="1"/>
        <end position="29"/>
    </location>
</feature>
<feature type="compositionally biased region" description="Low complexity" evidence="6">
    <location>
        <begin position="412"/>
        <end position="423"/>
    </location>
</feature>
<feature type="domain" description="DEAD-box RNA helicase Q" evidence="9">
    <location>
        <begin position="1"/>
        <end position="29"/>
    </location>
</feature>
<dbReference type="SMART" id="SM00487">
    <property type="entry name" value="DEXDc"/>
    <property type="match status" value="1"/>
</dbReference>
<dbReference type="InterPro" id="IPR050079">
    <property type="entry name" value="DEAD_box_RNA_helicase"/>
</dbReference>
<proteinExistence type="predicted"/>
<accession>A0A075G5L4</accession>
<dbReference type="GO" id="GO:0016787">
    <property type="term" value="F:hydrolase activity"/>
    <property type="evidence" value="ECO:0007669"/>
    <property type="project" value="UniProtKB-KW"/>
</dbReference>
<organism evidence="10">
    <name type="scientific">uncultured marine group II/III euryarchaeote KM3_07_G11</name>
    <dbReference type="NCBI Taxonomy" id="1457840"/>
    <lineage>
        <taxon>Archaea</taxon>
        <taxon>Methanobacteriati</taxon>
        <taxon>Methanobacteriota</taxon>
        <taxon>environmental samples</taxon>
    </lineage>
</organism>
<evidence type="ECO:0000259" key="8">
    <source>
        <dbReference type="PROSITE" id="PS51194"/>
    </source>
</evidence>
<evidence type="ECO:0000256" key="5">
    <source>
        <dbReference type="PROSITE-ProRule" id="PRU00552"/>
    </source>
</evidence>
<dbReference type="SUPFAM" id="SSF52540">
    <property type="entry name" value="P-loop containing nucleoside triphosphate hydrolases"/>
    <property type="match status" value="1"/>
</dbReference>
<dbReference type="GO" id="GO:0005524">
    <property type="term" value="F:ATP binding"/>
    <property type="evidence" value="ECO:0007669"/>
    <property type="project" value="UniProtKB-KW"/>
</dbReference>
<keyword evidence="1" id="KW-0547">Nucleotide-binding</keyword>
<dbReference type="Pfam" id="PF00270">
    <property type="entry name" value="DEAD"/>
    <property type="match status" value="1"/>
</dbReference>
<evidence type="ECO:0000256" key="1">
    <source>
        <dbReference type="ARBA" id="ARBA00022741"/>
    </source>
</evidence>
<name>A0A075G5L4_9EURY</name>
<keyword evidence="2" id="KW-0378">Hydrolase</keyword>
<dbReference type="InterPro" id="IPR014014">
    <property type="entry name" value="RNA_helicase_DEAD_Q_motif"/>
</dbReference>
<dbReference type="CDD" id="cd18787">
    <property type="entry name" value="SF2_C_DEAD"/>
    <property type="match status" value="1"/>
</dbReference>
<dbReference type="PROSITE" id="PS51192">
    <property type="entry name" value="HELICASE_ATP_BIND_1"/>
    <property type="match status" value="1"/>
</dbReference>
<evidence type="ECO:0000256" key="6">
    <source>
        <dbReference type="SAM" id="MobiDB-lite"/>
    </source>
</evidence>
<feature type="region of interest" description="Disordered" evidence="6">
    <location>
        <begin position="361"/>
        <end position="574"/>
    </location>
</feature>
<dbReference type="AlphaFoldDB" id="A0A075G5L4"/>
<dbReference type="SMART" id="SM00490">
    <property type="entry name" value="HELICc"/>
    <property type="match status" value="1"/>
</dbReference>
<reference evidence="10" key="1">
    <citation type="journal article" date="2014" name="Genome Biol. Evol.">
        <title>Pangenome evidence for extensive interdomain horizontal transfer affecting lineage core and shell genes in uncultured planktonic thaumarchaeota and euryarchaeota.</title>
        <authorList>
            <person name="Deschamps P."/>
            <person name="Zivanovic Y."/>
            <person name="Moreira D."/>
            <person name="Rodriguez-Valera F."/>
            <person name="Lopez-Garcia P."/>
        </authorList>
    </citation>
    <scope>NUCLEOTIDE SEQUENCE</scope>
</reference>
<dbReference type="GO" id="GO:0140097">
    <property type="term" value="F:catalytic activity, acting on DNA"/>
    <property type="evidence" value="ECO:0007669"/>
    <property type="project" value="UniProtKB-ARBA"/>
</dbReference>
<dbReference type="GO" id="GO:0003724">
    <property type="term" value="F:RNA helicase activity"/>
    <property type="evidence" value="ECO:0007669"/>
    <property type="project" value="InterPro"/>
</dbReference>
<dbReference type="EMBL" id="KF900542">
    <property type="protein sequence ID" value="AIE98719.1"/>
    <property type="molecule type" value="Genomic_DNA"/>
</dbReference>
<feature type="domain" description="Helicase ATP-binding" evidence="7">
    <location>
        <begin position="32"/>
        <end position="203"/>
    </location>
</feature>
<protein>
    <submittedName>
        <fullName evidence="10">DEAD/DEAH box helicase</fullName>
    </submittedName>
</protein>
<evidence type="ECO:0000256" key="4">
    <source>
        <dbReference type="ARBA" id="ARBA00022840"/>
    </source>
</evidence>
<dbReference type="Gene3D" id="3.40.50.300">
    <property type="entry name" value="P-loop containing nucleotide triphosphate hydrolases"/>
    <property type="match status" value="2"/>
</dbReference>
<dbReference type="InterPro" id="IPR027417">
    <property type="entry name" value="P-loop_NTPase"/>
</dbReference>
<evidence type="ECO:0000259" key="7">
    <source>
        <dbReference type="PROSITE" id="PS51192"/>
    </source>
</evidence>
<sequence length="574" mass="62633">MSFSDLGVPDSLSHTLHRSGITEPFEVQRESIPDAMMGRDVCCRAPTGSGKTLAFGLPLLTRCIRAEPYLPTSLILTPTRELAEQICSVLTPLAHEMDLDVVAVYGGTSYSKQTRPLKRGVDVVVACPGRLLDLLDNNALSLENVDIVVIDEADRMADMGFMEPVCKILDNCSPERQTILYSATLDDEVADLVKNYQHEPVTIEVGPKEVSMESMNHIFWLMKNSMKSEIASEAIRKNGRSIVFCRTRRGVDRVGYDLEDTGLSVATLHGGLTQRQRDGAMARFSKGNCIALVATDVAARGIDVEGVQTVIHYDPPENGKAYKHRSGRTARAGAVGNVISLVQGPQKKAFSRMQREVGINCKFTPPDFSDLPETDFVYTAESRPRRNRRQESRNGGYNNRGRSQNHSRGRSNGRNGRNGRSNGQGRGARHGGRGGYGGGSRGGRGEGNQSRDGRNHDGHYGKRSHGGQSGDGRSNGPSYGRSNGRSNGGNGRSHGHGNQNSRDNNSRGKGGRKGRYNGGSKGWSNSGKKSNPYTDKRKGRGNGQSKGQGRPSQSSRGNSQRYKYSKKKKNYSRD</sequence>
<dbReference type="CDD" id="cd00268">
    <property type="entry name" value="DEADc"/>
    <property type="match status" value="1"/>
</dbReference>
<feature type="domain" description="Helicase C-terminal" evidence="8">
    <location>
        <begin position="227"/>
        <end position="372"/>
    </location>
</feature>
<feature type="compositionally biased region" description="Low complexity" evidence="6">
    <location>
        <begin position="472"/>
        <end position="485"/>
    </location>
</feature>
<dbReference type="GO" id="GO:0003676">
    <property type="term" value="F:nucleic acid binding"/>
    <property type="evidence" value="ECO:0007669"/>
    <property type="project" value="InterPro"/>
</dbReference>
<dbReference type="InterPro" id="IPR011545">
    <property type="entry name" value="DEAD/DEAH_box_helicase_dom"/>
</dbReference>
<feature type="compositionally biased region" description="Basic and acidic residues" evidence="6">
    <location>
        <begin position="449"/>
        <end position="460"/>
    </location>
</feature>
<feature type="compositionally biased region" description="Gly residues" evidence="6">
    <location>
        <begin position="433"/>
        <end position="446"/>
    </location>
</feature>
<dbReference type="InterPro" id="IPR044742">
    <property type="entry name" value="DEAD/DEAH_RhlB"/>
</dbReference>
<keyword evidence="3 10" id="KW-0347">Helicase</keyword>
<dbReference type="PROSITE" id="PS51194">
    <property type="entry name" value="HELICASE_CTER"/>
    <property type="match status" value="1"/>
</dbReference>
<dbReference type="InterPro" id="IPR014001">
    <property type="entry name" value="Helicase_ATP-bd"/>
</dbReference>
<evidence type="ECO:0000259" key="9">
    <source>
        <dbReference type="PROSITE" id="PS51195"/>
    </source>
</evidence>
<evidence type="ECO:0000313" key="10">
    <source>
        <dbReference type="EMBL" id="AIE98719.1"/>
    </source>
</evidence>